<keyword evidence="3" id="KW-1185">Reference proteome</keyword>
<dbReference type="Pfam" id="PF01106">
    <property type="entry name" value="NifU"/>
    <property type="match status" value="1"/>
</dbReference>
<dbReference type="Proteomes" id="UP000295724">
    <property type="component" value="Unassembled WGS sequence"/>
</dbReference>
<gene>
    <name evidence="2" type="ORF">C8D91_1916</name>
</gene>
<dbReference type="Gene3D" id="2.60.300.12">
    <property type="entry name" value="HesB-like domain"/>
    <property type="match status" value="1"/>
</dbReference>
<accession>A0A4R6XNR3</accession>
<organism evidence="2 3">
    <name type="scientific">Marinicella litoralis</name>
    <dbReference type="NCBI Taxonomy" id="644220"/>
    <lineage>
        <taxon>Bacteria</taxon>
        <taxon>Pseudomonadati</taxon>
        <taxon>Pseudomonadota</taxon>
        <taxon>Gammaproteobacteria</taxon>
        <taxon>Lysobacterales</taxon>
        <taxon>Marinicellaceae</taxon>
        <taxon>Marinicella</taxon>
    </lineage>
</organism>
<comment type="caution">
    <text evidence="2">The sequence shown here is derived from an EMBL/GenBank/DDBJ whole genome shotgun (WGS) entry which is preliminary data.</text>
</comment>
<dbReference type="InterPro" id="IPR034904">
    <property type="entry name" value="FSCA_dom_sf"/>
</dbReference>
<dbReference type="SUPFAM" id="SSF117916">
    <property type="entry name" value="Fe-S cluster assembly (FSCA) domain-like"/>
    <property type="match status" value="1"/>
</dbReference>
<dbReference type="RefSeq" id="WP_099020263.1">
    <property type="nucleotide sequence ID" value="NZ_NIHB01000007.1"/>
</dbReference>
<proteinExistence type="predicted"/>
<dbReference type="EMBL" id="SNZB01000004">
    <property type="protein sequence ID" value="TDR19367.1"/>
    <property type="molecule type" value="Genomic_DNA"/>
</dbReference>
<evidence type="ECO:0000259" key="1">
    <source>
        <dbReference type="Pfam" id="PF01106"/>
    </source>
</evidence>
<sequence length="191" mass="20750">MIKVSESAIEFLAGVINEQDIDDLHLKVDVQNPGTPAADCHLGFCEAVEMDDSYDVQDLGPFNMYMAKADKDYFVDAEIDYEIQGASGQLNIKAPMLKGQSPDEDAPLFDRLSYFIDATINPMLASHGGNAALTAIEEDKAYIQFGGGCQGCGMAKQTLSQGMQSQITTAFSEINQVLDATDHESGDNPYY</sequence>
<dbReference type="InterPro" id="IPR035903">
    <property type="entry name" value="HesB-like_dom_sf"/>
</dbReference>
<dbReference type="SUPFAM" id="SSF89360">
    <property type="entry name" value="HesB-like domain"/>
    <property type="match status" value="1"/>
</dbReference>
<dbReference type="InterPro" id="IPR001075">
    <property type="entry name" value="NIF_FeS_clus_asmbl_NifU_C"/>
</dbReference>
<dbReference type="GO" id="GO:0051536">
    <property type="term" value="F:iron-sulfur cluster binding"/>
    <property type="evidence" value="ECO:0007669"/>
    <property type="project" value="InterPro"/>
</dbReference>
<name>A0A4R6XNR3_9GAMM</name>
<reference evidence="2 3" key="1">
    <citation type="submission" date="2019-03" db="EMBL/GenBank/DDBJ databases">
        <title>Genomic Encyclopedia of Type Strains, Phase IV (KMG-IV): sequencing the most valuable type-strain genomes for metagenomic binning, comparative biology and taxonomic classification.</title>
        <authorList>
            <person name="Goeker M."/>
        </authorList>
    </citation>
    <scope>NUCLEOTIDE SEQUENCE [LARGE SCALE GENOMIC DNA]</scope>
    <source>
        <strain evidence="2 3">DSM 25488</strain>
    </source>
</reference>
<feature type="domain" description="NIF system FeS cluster assembly NifU C-terminal" evidence="1">
    <location>
        <begin position="116"/>
        <end position="177"/>
    </location>
</feature>
<dbReference type="GO" id="GO:0016226">
    <property type="term" value="P:iron-sulfur cluster assembly"/>
    <property type="evidence" value="ECO:0007669"/>
    <property type="project" value="InterPro"/>
</dbReference>
<dbReference type="AlphaFoldDB" id="A0A4R6XNR3"/>
<dbReference type="Gene3D" id="3.30.300.130">
    <property type="entry name" value="Fe-S cluster assembly (FSCA)"/>
    <property type="match status" value="1"/>
</dbReference>
<protein>
    <submittedName>
        <fullName evidence="2">Fe/S biogenesis protein NfuA</fullName>
    </submittedName>
</protein>
<dbReference type="GO" id="GO:0005506">
    <property type="term" value="F:iron ion binding"/>
    <property type="evidence" value="ECO:0007669"/>
    <property type="project" value="InterPro"/>
</dbReference>
<dbReference type="OrthoDB" id="9785450at2"/>
<evidence type="ECO:0000313" key="3">
    <source>
        <dbReference type="Proteomes" id="UP000295724"/>
    </source>
</evidence>
<evidence type="ECO:0000313" key="2">
    <source>
        <dbReference type="EMBL" id="TDR19367.1"/>
    </source>
</evidence>